<keyword evidence="2" id="KW-1185">Reference proteome</keyword>
<organism evidence="1 2">
    <name type="scientific">Cetraspora pellucida</name>
    <dbReference type="NCBI Taxonomy" id="1433469"/>
    <lineage>
        <taxon>Eukaryota</taxon>
        <taxon>Fungi</taxon>
        <taxon>Fungi incertae sedis</taxon>
        <taxon>Mucoromycota</taxon>
        <taxon>Glomeromycotina</taxon>
        <taxon>Glomeromycetes</taxon>
        <taxon>Diversisporales</taxon>
        <taxon>Gigasporaceae</taxon>
        <taxon>Cetraspora</taxon>
    </lineage>
</organism>
<accession>A0ACA9NA92</accession>
<name>A0ACA9NA92_9GLOM</name>
<gene>
    <name evidence="1" type="ORF">SPELUC_LOCUS8600</name>
</gene>
<dbReference type="Proteomes" id="UP000789366">
    <property type="component" value="Unassembled WGS sequence"/>
</dbReference>
<sequence length="118" mass="13318">IKINEIISLYLNINITEIENLSTIKKLDTILNTIKQKVKECLKLLDILFKTGDSLLSILKKLVKFCEDIGITSPIQENLLRCLKILDPKTQINDSNFFNANSKSSSMNALVKACYKNG</sequence>
<reference evidence="1" key="1">
    <citation type="submission" date="2021-06" db="EMBL/GenBank/DDBJ databases">
        <authorList>
            <person name="Kallberg Y."/>
            <person name="Tangrot J."/>
            <person name="Rosling A."/>
        </authorList>
    </citation>
    <scope>NUCLEOTIDE SEQUENCE</scope>
    <source>
        <strain evidence="1">28 12/20/2015</strain>
    </source>
</reference>
<comment type="caution">
    <text evidence="1">The sequence shown here is derived from an EMBL/GenBank/DDBJ whole genome shotgun (WGS) entry which is preliminary data.</text>
</comment>
<protein>
    <submittedName>
        <fullName evidence="1">12318_t:CDS:1</fullName>
    </submittedName>
</protein>
<proteinExistence type="predicted"/>
<dbReference type="EMBL" id="CAJVPW010013114">
    <property type="protein sequence ID" value="CAG8641929.1"/>
    <property type="molecule type" value="Genomic_DNA"/>
</dbReference>
<feature type="non-terminal residue" evidence="1">
    <location>
        <position position="1"/>
    </location>
</feature>
<evidence type="ECO:0000313" key="2">
    <source>
        <dbReference type="Proteomes" id="UP000789366"/>
    </source>
</evidence>
<evidence type="ECO:0000313" key="1">
    <source>
        <dbReference type="EMBL" id="CAG8641929.1"/>
    </source>
</evidence>